<gene>
    <name evidence="1" type="ORF">PVK06_022979</name>
</gene>
<proteinExistence type="predicted"/>
<sequence>MIAIYCGNQSDQDAPIQLFANESIIHEIDIDLNVAPDIDVVGDDGYDSSDPCDYEVDSNSDLDVGEVPGDIDDKDVNDNGNINASSVGNRIRRIVIHNNLGVHMSLIDPDTTHVVEFLKYPDILSAHRLAVDSDIEELFVGQRFERISMHRTMSYRDGWSLYRSTYRRLLATLMLRLGQQQVNQMEAGHVFVEYVKDGMVANCWMARNPKGYLQSSRIHNEMDIREKSNSIFLRGSTFTLWVIATINILFSHRLELCDHIGLSLDSGSSSGSGSYAAS</sequence>
<dbReference type="Proteomes" id="UP001358586">
    <property type="component" value="Chromosome 7"/>
</dbReference>
<reference evidence="1 2" key="1">
    <citation type="submission" date="2023-03" db="EMBL/GenBank/DDBJ databases">
        <title>WGS of Gossypium arboreum.</title>
        <authorList>
            <person name="Yu D."/>
        </authorList>
    </citation>
    <scope>NUCLEOTIDE SEQUENCE [LARGE SCALE GENOMIC DNA]</scope>
    <source>
        <tissue evidence="1">Leaf</tissue>
    </source>
</reference>
<organism evidence="1 2">
    <name type="scientific">Gossypium arboreum</name>
    <name type="common">Tree cotton</name>
    <name type="synonym">Gossypium nanking</name>
    <dbReference type="NCBI Taxonomy" id="29729"/>
    <lineage>
        <taxon>Eukaryota</taxon>
        <taxon>Viridiplantae</taxon>
        <taxon>Streptophyta</taxon>
        <taxon>Embryophyta</taxon>
        <taxon>Tracheophyta</taxon>
        <taxon>Spermatophyta</taxon>
        <taxon>Magnoliopsida</taxon>
        <taxon>eudicotyledons</taxon>
        <taxon>Gunneridae</taxon>
        <taxon>Pentapetalae</taxon>
        <taxon>rosids</taxon>
        <taxon>malvids</taxon>
        <taxon>Malvales</taxon>
        <taxon>Malvaceae</taxon>
        <taxon>Malvoideae</taxon>
        <taxon>Gossypium</taxon>
    </lineage>
</organism>
<protein>
    <submittedName>
        <fullName evidence="1">Uncharacterized protein</fullName>
    </submittedName>
</protein>
<comment type="caution">
    <text evidence="1">The sequence shown here is derived from an EMBL/GenBank/DDBJ whole genome shotgun (WGS) entry which is preliminary data.</text>
</comment>
<evidence type="ECO:0000313" key="1">
    <source>
        <dbReference type="EMBL" id="KAK5818048.1"/>
    </source>
</evidence>
<accession>A0ABR0PA11</accession>
<dbReference type="EMBL" id="JARKNE010000007">
    <property type="protein sequence ID" value="KAK5818048.1"/>
    <property type="molecule type" value="Genomic_DNA"/>
</dbReference>
<evidence type="ECO:0000313" key="2">
    <source>
        <dbReference type="Proteomes" id="UP001358586"/>
    </source>
</evidence>
<keyword evidence="2" id="KW-1185">Reference proteome</keyword>
<name>A0ABR0PA11_GOSAR</name>